<evidence type="ECO:0000313" key="3">
    <source>
        <dbReference type="EMBL" id="SDB87073.1"/>
    </source>
</evidence>
<organism evidence="3 4">
    <name type="scientific">Acinetobacter kookii</name>
    <dbReference type="NCBI Taxonomy" id="1226327"/>
    <lineage>
        <taxon>Bacteria</taxon>
        <taxon>Pseudomonadati</taxon>
        <taxon>Pseudomonadota</taxon>
        <taxon>Gammaproteobacteria</taxon>
        <taxon>Moraxellales</taxon>
        <taxon>Moraxellaceae</taxon>
        <taxon>Acinetobacter</taxon>
    </lineage>
</organism>
<dbReference type="EMBL" id="FMYO01000001">
    <property type="protein sequence ID" value="SDB87073.1"/>
    <property type="molecule type" value="Genomic_DNA"/>
</dbReference>
<dbReference type="NCBIfam" id="NF047330">
    <property type="entry name" value="MCR_0457_fam"/>
    <property type="match status" value="1"/>
</dbReference>
<dbReference type="RefSeq" id="WP_092818551.1">
    <property type="nucleotide sequence ID" value="NZ_BAABKJ010000006.1"/>
</dbReference>
<keyword evidence="4" id="KW-1185">Reference proteome</keyword>
<evidence type="ECO:0000313" key="4">
    <source>
        <dbReference type="Proteomes" id="UP000243468"/>
    </source>
</evidence>
<dbReference type="OrthoDB" id="6717434at2"/>
<protein>
    <recommendedName>
        <fullName evidence="2">DUF7944 domain-containing protein</fullName>
    </recommendedName>
</protein>
<evidence type="ECO:0000256" key="1">
    <source>
        <dbReference type="SAM" id="SignalP"/>
    </source>
</evidence>
<feature type="signal peptide" evidence="1">
    <location>
        <begin position="1"/>
        <end position="20"/>
    </location>
</feature>
<sequence>MKLFMLKSLSLGLLTTAAMALSMTHAATQKDENIEVTPLQKITQQELAAIYVLSEVCPGLVKDHAKFEQGYAKLAQEYLPAENNAVSSLAKLSKEKKFKPILAEARTDAKKAGDAKNQEICQELTTYSK</sequence>
<evidence type="ECO:0000259" key="2">
    <source>
        <dbReference type="Pfam" id="PF25642"/>
    </source>
</evidence>
<feature type="chain" id="PRO_5017447932" description="DUF7944 domain-containing protein" evidence="1">
    <location>
        <begin position="21"/>
        <end position="129"/>
    </location>
</feature>
<feature type="domain" description="DUF7944" evidence="2">
    <location>
        <begin position="43"/>
        <end position="124"/>
    </location>
</feature>
<keyword evidence="1" id="KW-0732">Signal</keyword>
<dbReference type="Proteomes" id="UP000243468">
    <property type="component" value="Unassembled WGS sequence"/>
</dbReference>
<dbReference type="AlphaFoldDB" id="A0A1G6GYW1"/>
<dbReference type="Pfam" id="PF25642">
    <property type="entry name" value="DUF7944"/>
    <property type="match status" value="1"/>
</dbReference>
<gene>
    <name evidence="3" type="ORF">SAMN05421732_101492</name>
</gene>
<dbReference type="InterPro" id="IPR057704">
    <property type="entry name" value="DUF7944"/>
</dbReference>
<proteinExistence type="predicted"/>
<reference evidence="4" key="1">
    <citation type="submission" date="2016-09" db="EMBL/GenBank/DDBJ databases">
        <authorList>
            <person name="Varghese N."/>
            <person name="Submissions S."/>
        </authorList>
    </citation>
    <scope>NUCLEOTIDE SEQUENCE [LARGE SCALE GENOMIC DNA]</scope>
    <source>
        <strain evidence="4">ANC 4667</strain>
    </source>
</reference>
<dbReference type="STRING" id="1226327.SAMN05421732_101492"/>
<name>A0A1G6GYW1_9GAMM</name>
<accession>A0A1G6GYW1</accession>